<proteinExistence type="predicted"/>
<reference evidence="1" key="1">
    <citation type="submission" date="2021-02" db="EMBL/GenBank/DDBJ databases">
        <authorList>
            <person name="Nowell W R."/>
        </authorList>
    </citation>
    <scope>NUCLEOTIDE SEQUENCE</scope>
</reference>
<dbReference type="EMBL" id="CAJOAZ010020661">
    <property type="protein sequence ID" value="CAF4348422.1"/>
    <property type="molecule type" value="Genomic_DNA"/>
</dbReference>
<feature type="non-terminal residue" evidence="1">
    <location>
        <position position="1"/>
    </location>
</feature>
<name>A0A820KU69_9BILA</name>
<dbReference type="Proteomes" id="UP000663844">
    <property type="component" value="Unassembled WGS sequence"/>
</dbReference>
<evidence type="ECO:0000313" key="2">
    <source>
        <dbReference type="Proteomes" id="UP000663844"/>
    </source>
</evidence>
<comment type="caution">
    <text evidence="1">The sequence shown here is derived from an EMBL/GenBank/DDBJ whole genome shotgun (WGS) entry which is preliminary data.</text>
</comment>
<accession>A0A820KU69</accession>
<sequence>LVFVIHRLIERARNAIFFSIDTETDDSSKKPAIIQIELIKFKHNIIDMDEEEKRTIVIFEMCHLPLNTFLT</sequence>
<organism evidence="1 2">
    <name type="scientific">Adineta steineri</name>
    <dbReference type="NCBI Taxonomy" id="433720"/>
    <lineage>
        <taxon>Eukaryota</taxon>
        <taxon>Metazoa</taxon>
        <taxon>Spiralia</taxon>
        <taxon>Gnathifera</taxon>
        <taxon>Rotifera</taxon>
        <taxon>Eurotatoria</taxon>
        <taxon>Bdelloidea</taxon>
        <taxon>Adinetida</taxon>
        <taxon>Adinetidae</taxon>
        <taxon>Adineta</taxon>
    </lineage>
</organism>
<evidence type="ECO:0000313" key="1">
    <source>
        <dbReference type="EMBL" id="CAF4348422.1"/>
    </source>
</evidence>
<dbReference type="AlphaFoldDB" id="A0A820KU69"/>
<gene>
    <name evidence="1" type="ORF">OXD698_LOCUS48631</name>
</gene>
<protein>
    <submittedName>
        <fullName evidence="1">Uncharacterized protein</fullName>
    </submittedName>
</protein>